<protein>
    <recommendedName>
        <fullName evidence="3">Acid stress chaperone HdeA</fullName>
    </recommendedName>
</protein>
<reference evidence="1 2" key="1">
    <citation type="submission" date="2021-07" db="EMBL/GenBank/DDBJ databases">
        <title>Whole Genome Sequence of Nocardia Iowensis.</title>
        <authorList>
            <person name="Lamm A."/>
            <person name="Collins-Fairclough A.M."/>
            <person name="Bunk B."/>
            <person name="Sproer C."/>
        </authorList>
    </citation>
    <scope>NUCLEOTIDE SEQUENCE [LARGE SCALE GENOMIC DNA]</scope>
    <source>
        <strain evidence="1 2">NRRL 5646</strain>
    </source>
</reference>
<proteinExistence type="predicted"/>
<dbReference type="Proteomes" id="UP000694257">
    <property type="component" value="Chromosome"/>
</dbReference>
<evidence type="ECO:0000313" key="1">
    <source>
        <dbReference type="EMBL" id="QXN88931.1"/>
    </source>
</evidence>
<evidence type="ECO:0008006" key="3">
    <source>
        <dbReference type="Google" id="ProtNLM"/>
    </source>
</evidence>
<dbReference type="EMBL" id="CP078145">
    <property type="protein sequence ID" value="QXN88931.1"/>
    <property type="molecule type" value="Genomic_DNA"/>
</dbReference>
<sequence>MTKTSKLLVFASAAALLLVGGCGDEPEKLVNKGGDTPCSEFSAQDPDKQRITVTKFLEQERGGDAPPTQDRTVDAAIASIKLMCAAQANPDTPIKKADLTGILVPK</sequence>
<accession>A0ABX8RHV5</accession>
<dbReference type="PROSITE" id="PS51257">
    <property type="entry name" value="PROKAR_LIPOPROTEIN"/>
    <property type="match status" value="1"/>
</dbReference>
<keyword evidence="2" id="KW-1185">Reference proteome</keyword>
<gene>
    <name evidence="1" type="ORF">KV110_25540</name>
</gene>
<organism evidence="1 2">
    <name type="scientific">Nocardia iowensis</name>
    <dbReference type="NCBI Taxonomy" id="204891"/>
    <lineage>
        <taxon>Bacteria</taxon>
        <taxon>Bacillati</taxon>
        <taxon>Actinomycetota</taxon>
        <taxon>Actinomycetes</taxon>
        <taxon>Mycobacteriales</taxon>
        <taxon>Nocardiaceae</taxon>
        <taxon>Nocardia</taxon>
    </lineage>
</organism>
<evidence type="ECO:0000313" key="2">
    <source>
        <dbReference type="Proteomes" id="UP000694257"/>
    </source>
</evidence>
<dbReference type="RefSeq" id="WP_218469814.1">
    <property type="nucleotide sequence ID" value="NZ_BAABJN010000003.1"/>
</dbReference>
<name>A0ABX8RHV5_NOCIO</name>